<dbReference type="InterPro" id="IPR023612">
    <property type="entry name" value="Peptidase_M4"/>
</dbReference>
<dbReference type="SUPFAM" id="SSF82171">
    <property type="entry name" value="DPP6 N-terminal domain-like"/>
    <property type="match status" value="1"/>
</dbReference>
<evidence type="ECO:0008006" key="16">
    <source>
        <dbReference type="Google" id="ProtNLM"/>
    </source>
</evidence>
<evidence type="ECO:0000259" key="10">
    <source>
        <dbReference type="Pfam" id="PF01447"/>
    </source>
</evidence>
<dbReference type="Pfam" id="PF01447">
    <property type="entry name" value="Peptidase_M4"/>
    <property type="match status" value="1"/>
</dbReference>
<comment type="similarity">
    <text evidence="1">Belongs to the peptidase M4 family.</text>
</comment>
<dbReference type="GO" id="GO:0006508">
    <property type="term" value="P:proteolysis"/>
    <property type="evidence" value="ECO:0007669"/>
    <property type="project" value="UniProtKB-KW"/>
</dbReference>
<dbReference type="GO" id="GO:0005509">
    <property type="term" value="F:calcium ion binding"/>
    <property type="evidence" value="ECO:0007669"/>
    <property type="project" value="InterPro"/>
</dbReference>
<gene>
    <name evidence="14" type="ORF">A9200_01915</name>
</gene>
<dbReference type="NCBIfam" id="TIGR04183">
    <property type="entry name" value="Por_Secre_tail"/>
    <property type="match status" value="1"/>
</dbReference>
<feature type="domain" description="Secretion system C-terminal sorting" evidence="13">
    <location>
        <begin position="1217"/>
        <end position="1291"/>
    </location>
</feature>
<evidence type="ECO:0000313" key="14">
    <source>
        <dbReference type="EMBL" id="OBR42168.1"/>
    </source>
</evidence>
<dbReference type="InterPro" id="IPR013856">
    <property type="entry name" value="Peptidase_M4_domain"/>
</dbReference>
<dbReference type="Pfam" id="PF02868">
    <property type="entry name" value="Peptidase_M4_C"/>
    <property type="match status" value="1"/>
</dbReference>
<evidence type="ECO:0000256" key="3">
    <source>
        <dbReference type="ARBA" id="ARBA00022723"/>
    </source>
</evidence>
<feature type="domain" description="Peptidase M4 C-terminal" evidence="11">
    <location>
        <begin position="447"/>
        <end position="603"/>
    </location>
</feature>
<evidence type="ECO:0000256" key="8">
    <source>
        <dbReference type="PIRSR" id="PIRSR623612-1"/>
    </source>
</evidence>
<comment type="caution">
    <text evidence="14">The sequence shown here is derived from an EMBL/GenBank/DDBJ whole genome shotgun (WGS) entry which is preliminary data.</text>
</comment>
<sequence length="1293" mass="140908">MGQDTFNEKRHDNRQSTSKSVQPKPFNLQPLKRETRKTPLITGDKNFQMPSIFNRTPANAKFKHTSVWRQTNATSVFIKSAPTEEGKQSMSRTSNESTARSYLSEIGPLLQIRDASNEFQLITENTDVLGQSHLKMQQVYKGIKVYGAEVIVHMNAGKNEISVNGAPTATPTTAVVTPKISFNNAISSIETDLDIKLPTSNISKNGFIIIPKPVGEVIFYPMDKELVLAHHITVHSNMKDRWEYFIDAQTGAVLHKYYHTCTLVHELNTIELSENTLVRPPSNGSGQDLNGVTRPLNTFNANGTNYMIDVSKPMYNASQSTMPDNPIGGIMTLDLQNQIRDENTVIYHVQSASSTWNNPVAISAHYNASVAYDYFLNTFNRNSINGQGGTVFSFINVIDDDGGGLDNAFWNGTSMFYGNGRDAFAPLAGSLDVGGHEMSHGVIQNTANLVYEYQSGAINESFADVFGTMIDRDDWRLGEDVVNTQYYSSGALRDMSNPNNGGNELGDTGWQPKDMTEYYTGSGDNGGVHINSGIPNRAYYLIATAIGKEKAEQVYYRTLSTYLTANSQFIDLRLGVIQAATDLHGANSQEVQAAISAFDTVGIVDGEATDTDNDIPTVSGSEFILSVDIRDEDPNTLYISDTNGENYVPLTTTKLSRKPSVADDGSLAIYVTEDYTINAVTLDQNNIEEFVISDEPIWGAVSLSKDGNRLAAVRNDVEGVIFISDLVTSEAMIFELYNPTTANGVTTGEVLYADALEWDYSGQYLIYDALNELNNANGSSIDYWDVGSLRAWNNQANTFGDGNIQKIFTNLPEGISIGNPSFAKTSGNILAFDLFDEINDAYEVITANIETGIVKTVYVNNKLGFPNFSKNDDKLLFDTDNNGDEDIAIIGLGSDKMSPQGSPSVIIPNGIWGIWYTVGARETASSEKDITDFRFTVTNPASVGVINGNAISISVPSNINPQGLVATFTHSQKSQVYIGNTLQQSGVNTNDFSNPITYTVVGEDGSTKAYTVTLGGSTTVDPNDDDGDGVANDLDQCPNTIAGTVVDFTGCPKFSLPSNNFSILAKGESCISSNNGTISINAQQNLNYTASLSGNGVNQTQAFTSSTNFTSLQGGTYQLCITVQGQNGYELCYDIVVEQPQALSVTGKIDSTSKYVTLQMQGAERYFITVNNEFFTTSAQEIKLQLQADVNTVLVSTEKECQGVYEEVIDLSAKTIIYPNPVSTGEITIQLTAPSKNVMNMQLNTFDGRTVLTKSIEPGTTMVVLNAEILQNGIYLLSISNTEKTETFKIIKQ</sequence>
<keyword evidence="2" id="KW-0645">Protease</keyword>
<dbReference type="InterPro" id="IPR026444">
    <property type="entry name" value="Secre_tail"/>
</dbReference>
<dbReference type="STRING" id="1836467.BTR34_10290"/>
<organism evidence="14 15">
    <name type="scientific">Maribacter hydrothermalis</name>
    <dbReference type="NCBI Taxonomy" id="1836467"/>
    <lineage>
        <taxon>Bacteria</taxon>
        <taxon>Pseudomonadati</taxon>
        <taxon>Bacteroidota</taxon>
        <taxon>Flavobacteriia</taxon>
        <taxon>Flavobacteriales</taxon>
        <taxon>Flavobacteriaceae</taxon>
        <taxon>Maribacter</taxon>
    </lineage>
</organism>
<keyword evidence="3" id="KW-0479">Metal-binding</keyword>
<evidence type="ECO:0000256" key="2">
    <source>
        <dbReference type="ARBA" id="ARBA00022670"/>
    </source>
</evidence>
<keyword evidence="7" id="KW-0482">Metalloprotease</keyword>
<name>A0A1B7ZF42_9FLAO</name>
<dbReference type="Gene3D" id="3.10.170.10">
    <property type="match status" value="1"/>
</dbReference>
<protein>
    <recommendedName>
        <fullName evidence="16">Por secretion system C-terminal sorting domain-containing protein</fullName>
    </recommendedName>
</protein>
<dbReference type="PANTHER" id="PTHR33794">
    <property type="entry name" value="BACILLOLYSIN"/>
    <property type="match status" value="1"/>
</dbReference>
<feature type="compositionally biased region" description="Basic and acidic residues" evidence="9">
    <location>
        <begin position="1"/>
        <end position="14"/>
    </location>
</feature>
<dbReference type="GO" id="GO:0004222">
    <property type="term" value="F:metalloendopeptidase activity"/>
    <property type="evidence" value="ECO:0007669"/>
    <property type="project" value="InterPro"/>
</dbReference>
<keyword evidence="4" id="KW-0732">Signal</keyword>
<dbReference type="KEGG" id="mart:BTR34_10290"/>
<dbReference type="CDD" id="cd09597">
    <property type="entry name" value="M4_TLP"/>
    <property type="match status" value="1"/>
</dbReference>
<dbReference type="Gene3D" id="2.60.40.2340">
    <property type="match status" value="1"/>
</dbReference>
<feature type="region of interest" description="Disordered" evidence="9">
    <location>
        <begin position="1"/>
        <end position="49"/>
    </location>
</feature>
<dbReference type="Proteomes" id="UP000092164">
    <property type="component" value="Unassembled WGS sequence"/>
</dbReference>
<proteinExistence type="inferred from homology"/>
<evidence type="ECO:0000256" key="6">
    <source>
        <dbReference type="ARBA" id="ARBA00022833"/>
    </source>
</evidence>
<dbReference type="PRINTS" id="PR00730">
    <property type="entry name" value="THERMOLYSIN"/>
</dbReference>
<dbReference type="InterPro" id="IPR028974">
    <property type="entry name" value="TSP_type-3_rpt"/>
</dbReference>
<dbReference type="EMBL" id="LZFP01000001">
    <property type="protein sequence ID" value="OBR42168.1"/>
    <property type="molecule type" value="Genomic_DNA"/>
</dbReference>
<evidence type="ECO:0000313" key="15">
    <source>
        <dbReference type="Proteomes" id="UP000092164"/>
    </source>
</evidence>
<keyword evidence="6" id="KW-0862">Zinc</keyword>
<dbReference type="Pfam" id="PF07504">
    <property type="entry name" value="FTP"/>
    <property type="match status" value="1"/>
</dbReference>
<keyword evidence="15" id="KW-1185">Reference proteome</keyword>
<keyword evidence="5" id="KW-0378">Hydrolase</keyword>
<evidence type="ECO:0000259" key="13">
    <source>
        <dbReference type="Pfam" id="PF18962"/>
    </source>
</evidence>
<dbReference type="Gene3D" id="1.10.390.10">
    <property type="entry name" value="Neutral Protease Domain 2"/>
    <property type="match status" value="1"/>
</dbReference>
<evidence type="ECO:0000259" key="11">
    <source>
        <dbReference type="Pfam" id="PF02868"/>
    </source>
</evidence>
<dbReference type="InterPro" id="IPR027268">
    <property type="entry name" value="Peptidase_M4/M1_CTD_sf"/>
</dbReference>
<feature type="domain" description="FTP" evidence="12">
    <location>
        <begin position="117"/>
        <end position="166"/>
    </location>
</feature>
<evidence type="ECO:0000256" key="1">
    <source>
        <dbReference type="ARBA" id="ARBA00009388"/>
    </source>
</evidence>
<dbReference type="PANTHER" id="PTHR33794:SF1">
    <property type="entry name" value="BACILLOLYSIN"/>
    <property type="match status" value="1"/>
</dbReference>
<dbReference type="Pfam" id="PF18962">
    <property type="entry name" value="Por_Secre_tail"/>
    <property type="match status" value="1"/>
</dbReference>
<dbReference type="InterPro" id="IPR011096">
    <property type="entry name" value="FTP_domain"/>
</dbReference>
<feature type="active site" evidence="8">
    <location>
        <position position="437"/>
    </location>
</feature>
<evidence type="ECO:0000256" key="9">
    <source>
        <dbReference type="SAM" id="MobiDB-lite"/>
    </source>
</evidence>
<reference evidence="15" key="1">
    <citation type="submission" date="2016-06" db="EMBL/GenBank/DDBJ databases">
        <authorList>
            <person name="Zhan P."/>
        </authorList>
    </citation>
    <scope>NUCLEOTIDE SEQUENCE [LARGE SCALE GENOMIC DNA]</scope>
    <source>
        <strain evidence="15">T28</strain>
    </source>
</reference>
<dbReference type="SUPFAM" id="SSF55486">
    <property type="entry name" value="Metalloproteases ('zincins'), catalytic domain"/>
    <property type="match status" value="1"/>
</dbReference>
<evidence type="ECO:0000259" key="12">
    <source>
        <dbReference type="Pfam" id="PF07504"/>
    </source>
</evidence>
<dbReference type="InterPro" id="IPR050728">
    <property type="entry name" value="Zinc_Metalloprotease_M4"/>
</dbReference>
<evidence type="ECO:0000256" key="7">
    <source>
        <dbReference type="ARBA" id="ARBA00023049"/>
    </source>
</evidence>
<evidence type="ECO:0000256" key="4">
    <source>
        <dbReference type="ARBA" id="ARBA00022729"/>
    </source>
</evidence>
<dbReference type="Gene3D" id="3.10.450.490">
    <property type="match status" value="1"/>
</dbReference>
<dbReference type="InterPro" id="IPR001570">
    <property type="entry name" value="Peptidase_M4_C_domain"/>
</dbReference>
<evidence type="ECO:0000256" key="5">
    <source>
        <dbReference type="ARBA" id="ARBA00022801"/>
    </source>
</evidence>
<dbReference type="SUPFAM" id="SSF103647">
    <property type="entry name" value="TSP type-3 repeat"/>
    <property type="match status" value="1"/>
</dbReference>
<feature type="active site" description="Proton donor" evidence="8">
    <location>
        <position position="529"/>
    </location>
</feature>
<accession>A0A1B7ZF42</accession>
<feature type="domain" description="Peptidase M4" evidence="10">
    <location>
        <begin position="284"/>
        <end position="444"/>
    </location>
</feature>